<proteinExistence type="predicted"/>
<name>A0A8J5ERX2_ZINOF</name>
<evidence type="ECO:0000313" key="2">
    <source>
        <dbReference type="Proteomes" id="UP000734854"/>
    </source>
</evidence>
<evidence type="ECO:0000313" key="1">
    <source>
        <dbReference type="EMBL" id="KAG6467384.1"/>
    </source>
</evidence>
<dbReference type="PANTHER" id="PTHR46388">
    <property type="entry name" value="NHL REPEAT-CONTAINING PROTEIN 2"/>
    <property type="match status" value="1"/>
</dbReference>
<keyword evidence="2" id="KW-1185">Reference proteome</keyword>
<dbReference type="Proteomes" id="UP000734854">
    <property type="component" value="Unassembled WGS sequence"/>
</dbReference>
<dbReference type="PANTHER" id="PTHR46388:SF2">
    <property type="entry name" value="NHL REPEAT-CONTAINING PROTEIN 2"/>
    <property type="match status" value="1"/>
</dbReference>
<accession>A0A8J5ERX2</accession>
<organism evidence="1 2">
    <name type="scientific">Zingiber officinale</name>
    <name type="common">Ginger</name>
    <name type="synonym">Amomum zingiber</name>
    <dbReference type="NCBI Taxonomy" id="94328"/>
    <lineage>
        <taxon>Eukaryota</taxon>
        <taxon>Viridiplantae</taxon>
        <taxon>Streptophyta</taxon>
        <taxon>Embryophyta</taxon>
        <taxon>Tracheophyta</taxon>
        <taxon>Spermatophyta</taxon>
        <taxon>Magnoliopsida</taxon>
        <taxon>Liliopsida</taxon>
        <taxon>Zingiberales</taxon>
        <taxon>Zingiberaceae</taxon>
        <taxon>Zingiber</taxon>
    </lineage>
</organism>
<protein>
    <submittedName>
        <fullName evidence="1">Uncharacterized protein</fullName>
    </submittedName>
</protein>
<reference evidence="1 2" key="1">
    <citation type="submission" date="2020-08" db="EMBL/GenBank/DDBJ databases">
        <title>Plant Genome Project.</title>
        <authorList>
            <person name="Zhang R.-G."/>
        </authorList>
    </citation>
    <scope>NUCLEOTIDE SEQUENCE [LARGE SCALE GENOMIC DNA]</scope>
    <source>
        <tissue evidence="1">Rhizome</tissue>
    </source>
</reference>
<dbReference type="AlphaFoldDB" id="A0A8J5ERX2"/>
<comment type="caution">
    <text evidence="1">The sequence shown here is derived from an EMBL/GenBank/DDBJ whole genome shotgun (WGS) entry which is preliminary data.</text>
</comment>
<dbReference type="EMBL" id="JACMSC010000057">
    <property type="protein sequence ID" value="KAG6467384.1"/>
    <property type="molecule type" value="Genomic_DNA"/>
</dbReference>
<sequence>MSSTHLLASVPFGIKKLDPTTRKVTTLAGTGNAGFKDGPPQLAQCLFPPSSHSLFVIFFKASRVAIFKVIAHHVVNAYDFGKIPLRKTLPTQVFIEWRWAVEISSGWSRQRKSFHKPSLSNQGCVGTSIFVMAKQYSVASLPLLSEPSGIVETGQGKLLIADTNNNFIRYIDLNEKDPVVHALELRGVQPPSSKSKLPKRLRRRLSADTDIIKIDGGTSTEGIFNLSVLVPEGYHFSKEARSKFDVETDPTNAINIEPVTGNLSPEGSASLKFRRNSPSAVMGRINCKIYYCKEDEVCLYQSVAFDVSFREELESTPQVVKISYTVTPKSRSGSSPMILSK</sequence>
<gene>
    <name evidence="1" type="ORF">ZIOFF_074789</name>
</gene>